<evidence type="ECO:0000313" key="3">
    <source>
        <dbReference type="Proteomes" id="UP000297855"/>
    </source>
</evidence>
<dbReference type="Pfam" id="PF13640">
    <property type="entry name" value="2OG-FeII_Oxy_3"/>
    <property type="match status" value="1"/>
</dbReference>
<proteinExistence type="predicted"/>
<organism evidence="2 3">
    <name type="scientific">Leptospira fluminis</name>
    <dbReference type="NCBI Taxonomy" id="2484979"/>
    <lineage>
        <taxon>Bacteria</taxon>
        <taxon>Pseudomonadati</taxon>
        <taxon>Spirochaetota</taxon>
        <taxon>Spirochaetia</taxon>
        <taxon>Leptospirales</taxon>
        <taxon>Leptospiraceae</taxon>
        <taxon>Leptospira</taxon>
    </lineage>
</organism>
<accession>A0A4R9GM43</accession>
<evidence type="ECO:0000313" key="2">
    <source>
        <dbReference type="EMBL" id="TGK17284.1"/>
    </source>
</evidence>
<reference evidence="2" key="1">
    <citation type="journal article" date="2019" name="PLoS Negl. Trop. Dis.">
        <title>Revisiting the worldwide diversity of Leptospira species in the environment.</title>
        <authorList>
            <person name="Vincent A.T."/>
            <person name="Schiettekatte O."/>
            <person name="Bourhy P."/>
            <person name="Veyrier F.J."/>
            <person name="Picardeau M."/>
        </authorList>
    </citation>
    <scope>NUCLEOTIDE SEQUENCE [LARGE SCALE GENOMIC DNA]</scope>
    <source>
        <strain evidence="2">SCS5</strain>
    </source>
</reference>
<dbReference type="Gene3D" id="2.60.120.620">
    <property type="entry name" value="q2cbj1_9rhob like domain"/>
    <property type="match status" value="1"/>
</dbReference>
<dbReference type="InterPro" id="IPR044862">
    <property type="entry name" value="Pro_4_hyd_alph_FE2OG_OXY"/>
</dbReference>
<dbReference type="AlphaFoldDB" id="A0A4R9GM43"/>
<dbReference type="EMBL" id="RQEV01000012">
    <property type="protein sequence ID" value="TGK17284.1"/>
    <property type="molecule type" value="Genomic_DNA"/>
</dbReference>
<comment type="caution">
    <text evidence="2">The sequence shown here is derived from an EMBL/GenBank/DDBJ whole genome shotgun (WGS) entry which is preliminary data.</text>
</comment>
<evidence type="ECO:0000259" key="1">
    <source>
        <dbReference type="Pfam" id="PF13640"/>
    </source>
</evidence>
<gene>
    <name evidence="2" type="ORF">EHO61_12805</name>
</gene>
<feature type="domain" description="Prolyl 4-hydroxylase alpha subunit Fe(2+) 2OG dioxygenase" evidence="1">
    <location>
        <begin position="124"/>
        <end position="219"/>
    </location>
</feature>
<dbReference type="Proteomes" id="UP000297855">
    <property type="component" value="Unassembled WGS sequence"/>
</dbReference>
<protein>
    <submittedName>
        <fullName evidence="2">2OG-Fe(II) oxygenase</fullName>
    </submittedName>
</protein>
<name>A0A4R9GM43_9LEPT</name>
<dbReference type="OrthoDB" id="9783171at2"/>
<keyword evidence="3" id="KW-1185">Reference proteome</keyword>
<sequence length="280" mass="32480">MKREISFEDLVERIQGSLSDNKDKLRKQFANSINEVGVRYCALDGLLPKEWTESIYRNFPANENMRFMSSFRERKYTSKNFDRFHPLLRDITFAIQDPKVIEVVESITGIKGQKADPSLYAGGLSAMDRGNFLNPHIDNSHEMTRKMYRTLNLLFYVTPDWSLEKGGNLELWDESVLRNLTIESKFNRLAIMETNPWSWHSVSPVVADEGRRCCVSNYYFSEISPIGKEYFNVTSFNGRPGQPFRRALSYVDGRFRNFVRLLLPRGLGKKDIYTGSGLKR</sequence>
<dbReference type="RefSeq" id="WP_135813973.1">
    <property type="nucleotide sequence ID" value="NZ_RQEV01000012.1"/>
</dbReference>